<dbReference type="InterPro" id="IPR057165">
    <property type="entry name" value="DUF7843"/>
</dbReference>
<dbReference type="HOGENOM" id="CLU_025316_1_0_7"/>
<evidence type="ECO:0000259" key="2">
    <source>
        <dbReference type="Pfam" id="PF13387"/>
    </source>
</evidence>
<dbReference type="Pfam" id="PF25225">
    <property type="entry name" value="DUF7843"/>
    <property type="match status" value="1"/>
</dbReference>
<accession>B8F8Y9</accession>
<evidence type="ECO:0000259" key="3">
    <source>
        <dbReference type="Pfam" id="PF25222"/>
    </source>
</evidence>
<dbReference type="EMBL" id="CP001322">
    <property type="protein sequence ID" value="ACL02021.1"/>
    <property type="molecule type" value="Genomic_DNA"/>
</dbReference>
<dbReference type="eggNOG" id="ENOG502Z92U">
    <property type="taxonomic scope" value="Bacteria"/>
</dbReference>
<keyword evidence="6" id="KW-1185">Reference proteome</keyword>
<name>B8F8Y9_DESAL</name>
<proteinExistence type="predicted"/>
<dbReference type="InterPro" id="IPR057162">
    <property type="entry name" value="DUF7840"/>
</dbReference>
<dbReference type="Pfam" id="PF25222">
    <property type="entry name" value="DUF7840"/>
    <property type="match status" value="1"/>
</dbReference>
<evidence type="ECO:0000259" key="4">
    <source>
        <dbReference type="Pfam" id="PF25225"/>
    </source>
</evidence>
<evidence type="ECO:0000313" key="6">
    <source>
        <dbReference type="Proteomes" id="UP000000739"/>
    </source>
</evidence>
<protein>
    <submittedName>
        <fullName evidence="5">Uncharacterized protein</fullName>
    </submittedName>
</protein>
<feature type="region of interest" description="Disordered" evidence="1">
    <location>
        <begin position="408"/>
        <end position="429"/>
    </location>
</feature>
<dbReference type="Pfam" id="PF13387">
    <property type="entry name" value="Lnb_N"/>
    <property type="match status" value="1"/>
</dbReference>
<dbReference type="Proteomes" id="UP000000739">
    <property type="component" value="Chromosome"/>
</dbReference>
<feature type="domain" description="Lnb N-terminal periplasmic" evidence="2">
    <location>
        <begin position="149"/>
        <end position="316"/>
    </location>
</feature>
<dbReference type="KEGG" id="dal:Dalk_0312"/>
<dbReference type="AlphaFoldDB" id="B8F8Y9"/>
<reference evidence="5 6" key="1">
    <citation type="journal article" date="2012" name="Environ. Microbiol.">
        <title>The genome sequence of Desulfatibacillum alkenivorans AK-01: a blueprint for anaerobic alkane oxidation.</title>
        <authorList>
            <person name="Callaghan A.V."/>
            <person name="Morris B.E."/>
            <person name="Pereira I.A."/>
            <person name="McInerney M.J."/>
            <person name="Austin R.N."/>
            <person name="Groves J.T."/>
            <person name="Kukor J.J."/>
            <person name="Suflita J.M."/>
            <person name="Young L.Y."/>
            <person name="Zylstra G.J."/>
            <person name="Wawrik B."/>
        </authorList>
    </citation>
    <scope>NUCLEOTIDE SEQUENCE [LARGE SCALE GENOMIC DNA]</scope>
    <source>
        <strain evidence="5 6">AK-01</strain>
    </source>
</reference>
<organism evidence="5 6">
    <name type="scientific">Desulfatibacillum aliphaticivorans</name>
    <dbReference type="NCBI Taxonomy" id="218208"/>
    <lineage>
        <taxon>Bacteria</taxon>
        <taxon>Pseudomonadati</taxon>
        <taxon>Thermodesulfobacteriota</taxon>
        <taxon>Desulfobacteria</taxon>
        <taxon>Desulfobacterales</taxon>
        <taxon>Desulfatibacillaceae</taxon>
        <taxon>Desulfatibacillum</taxon>
    </lineage>
</organism>
<evidence type="ECO:0000313" key="5">
    <source>
        <dbReference type="EMBL" id="ACL02021.1"/>
    </source>
</evidence>
<feature type="domain" description="DUF7843" evidence="4">
    <location>
        <begin position="56"/>
        <end position="133"/>
    </location>
</feature>
<gene>
    <name evidence="5" type="ordered locus">Dalk_0312</name>
</gene>
<sequence length="647" mass="71522">MGKSGLQNTKGEAPLVFRRGFSFFCCLIALLVLPGLCIAQSPTDLETIIDRALAEKLHQNPYWHVLLHYQKQGSGFKSRVDDPNFFLAPDGKTNPKAELLADVRAFFQSWDEDAEKPHAVCRFPARFAWIASQIGCLASAFPVRECPRFEKIYAAMAPDSAVLIFPSAHINSPASMFGHTLLAVEAKGQGRLLASAVNYSAVTGRTWGPIFAYKGLFGGYNGYFSMLPYYDKIQEYSDVSHRDMWEYPLNLTPEELRRMLLHLYELDNIYSDYFFIDENCAFNLLYLLDAARPGANLAGQCPYVAVPVDTIRLAEKGGFLDGPPAYRPSKMTRIEHLRNGLSGKEKKQALEIAQGEAPPESAVDKIKTLEKQARVVDLAAETASYRYTRKVLSKEDYTQRYRSILAARSGLGRQDSPPVPEPAAPDSGHLSSKVWAGGGVNDGEAVCRLGWRPLFHGFDDNPKGYEKGAQIKVLNASVDYFPEKGRVDLHQVDVLDIFSLAPRDAVFKPLSWRVETGFRQMIDPDGSRGAAYVFNMGGGISKDLGPLGLCYALAEADFAATPGWDMGYGAGPGLRTGLLADPAPWLRLRLEGKGTCYLLGDDHTALTGLMESVIATSQNTGFHAQALFQRSRDFANTELNLSFQIYF</sequence>
<dbReference type="InterPro" id="IPR025178">
    <property type="entry name" value="Lnb_N"/>
</dbReference>
<evidence type="ECO:0000256" key="1">
    <source>
        <dbReference type="SAM" id="MobiDB-lite"/>
    </source>
</evidence>
<feature type="domain" description="DUF7840" evidence="3">
    <location>
        <begin position="423"/>
        <end position="646"/>
    </location>
</feature>